<reference evidence="1 2" key="1">
    <citation type="journal article" date="2018" name="Front. Plant Sci.">
        <title>Red Clover (Trifolium pratense) and Zigzag Clover (T. medium) - A Picture of Genomic Similarities and Differences.</title>
        <authorList>
            <person name="Dluhosova J."/>
            <person name="Istvanek J."/>
            <person name="Nedelnik J."/>
            <person name="Repkova J."/>
        </authorList>
    </citation>
    <scope>NUCLEOTIDE SEQUENCE [LARGE SCALE GENOMIC DNA]</scope>
    <source>
        <strain evidence="2">cv. 10/8</strain>
        <tissue evidence="1">Leaf</tissue>
    </source>
</reference>
<comment type="caution">
    <text evidence="1">The sequence shown here is derived from an EMBL/GenBank/DDBJ whole genome shotgun (WGS) entry which is preliminary data.</text>
</comment>
<dbReference type="EMBL" id="LXQA010485260">
    <property type="protein sequence ID" value="MCI54787.1"/>
    <property type="molecule type" value="Genomic_DNA"/>
</dbReference>
<protein>
    <submittedName>
        <fullName evidence="1">Uncharacterized protein</fullName>
    </submittedName>
</protein>
<dbReference type="Proteomes" id="UP000265520">
    <property type="component" value="Unassembled WGS sequence"/>
</dbReference>
<sequence>MLAVVGVVYYVAA</sequence>
<proteinExistence type="predicted"/>
<name>A0A392T327_9FABA</name>
<evidence type="ECO:0000313" key="2">
    <source>
        <dbReference type="Proteomes" id="UP000265520"/>
    </source>
</evidence>
<organism evidence="1 2">
    <name type="scientific">Trifolium medium</name>
    <dbReference type="NCBI Taxonomy" id="97028"/>
    <lineage>
        <taxon>Eukaryota</taxon>
        <taxon>Viridiplantae</taxon>
        <taxon>Streptophyta</taxon>
        <taxon>Embryophyta</taxon>
        <taxon>Tracheophyta</taxon>
        <taxon>Spermatophyta</taxon>
        <taxon>Magnoliopsida</taxon>
        <taxon>eudicotyledons</taxon>
        <taxon>Gunneridae</taxon>
        <taxon>Pentapetalae</taxon>
        <taxon>rosids</taxon>
        <taxon>fabids</taxon>
        <taxon>Fabales</taxon>
        <taxon>Fabaceae</taxon>
        <taxon>Papilionoideae</taxon>
        <taxon>50 kb inversion clade</taxon>
        <taxon>NPAAA clade</taxon>
        <taxon>Hologalegina</taxon>
        <taxon>IRL clade</taxon>
        <taxon>Trifolieae</taxon>
        <taxon>Trifolium</taxon>
    </lineage>
</organism>
<feature type="non-terminal residue" evidence="1">
    <location>
        <position position="13"/>
    </location>
</feature>
<keyword evidence="2" id="KW-1185">Reference proteome</keyword>
<accession>A0A392T327</accession>
<evidence type="ECO:0000313" key="1">
    <source>
        <dbReference type="EMBL" id="MCI54787.1"/>
    </source>
</evidence>